<feature type="transmembrane region" description="Helical" evidence="5">
    <location>
        <begin position="76"/>
        <end position="96"/>
    </location>
</feature>
<reference evidence="7" key="2">
    <citation type="submission" date="2020-01" db="EMBL/GenBank/DDBJ databases">
        <authorList>
            <person name="Campanaro S."/>
        </authorList>
    </citation>
    <scope>NUCLEOTIDE SEQUENCE</scope>
    <source>
        <strain evidence="7">AS06rmzACSIP_7</strain>
    </source>
</reference>
<evidence type="ECO:0000313" key="8">
    <source>
        <dbReference type="Proteomes" id="UP000777265"/>
    </source>
</evidence>
<evidence type="ECO:0000313" key="7">
    <source>
        <dbReference type="EMBL" id="NLW35948.1"/>
    </source>
</evidence>
<feature type="transmembrane region" description="Helical" evidence="5">
    <location>
        <begin position="46"/>
        <end position="64"/>
    </location>
</feature>
<dbReference type="GO" id="GO:0016020">
    <property type="term" value="C:membrane"/>
    <property type="evidence" value="ECO:0007669"/>
    <property type="project" value="UniProtKB-SubCell"/>
</dbReference>
<dbReference type="PANTHER" id="PTHR37422">
    <property type="entry name" value="TEICHURONIC ACID BIOSYNTHESIS PROTEIN TUAE"/>
    <property type="match status" value="1"/>
</dbReference>
<sequence length="438" mass="49108">MNNHITLKALTERERLGGLFIGLLAYLIIYYSQIGSRIPALGAVRLEFIVGAVVCSLMCFKVAASSESFSENTLNVLCLTFLGVVALGVPFALVRAVALDSFIIFAKSLLIYFMIVAAVDSEKKLRMFLYVYIIMSSLLFVEPFLFSLQGLGFRYNNGMMRLYGVAGFFAHPNSLGAITSSIFPFLYALMHSERSPIRRFLIFLLFPIGLRVIMLTQSRTAFVGVMVFVALLWLHHERKLLSSVMLLVFLSAAFLLAPSQTITRFATLSNMSSMLEFSDPLDTTMVSEYGSMGSRWRLLLRSLHVFMEHPVFGVGIGNYVVESLRVFGAWTPTHNLYTEILAELGIIGFVLFISIIVLTFRNLRTAKKQLLKIEPEESFKQQIIWAVWAFLVMRLVVGFFGHDLLNNYWWVGGGLSVVLLRLAKEGHAALPDSIAKQG</sequence>
<feature type="transmembrane region" description="Helical" evidence="5">
    <location>
        <begin position="127"/>
        <end position="148"/>
    </location>
</feature>
<proteinExistence type="predicted"/>
<dbReference type="EMBL" id="JAAYEE010000187">
    <property type="protein sequence ID" value="NLW35948.1"/>
    <property type="molecule type" value="Genomic_DNA"/>
</dbReference>
<comment type="caution">
    <text evidence="7">The sequence shown here is derived from an EMBL/GenBank/DDBJ whole genome shotgun (WGS) entry which is preliminary data.</text>
</comment>
<evidence type="ECO:0000256" key="2">
    <source>
        <dbReference type="ARBA" id="ARBA00022692"/>
    </source>
</evidence>
<dbReference type="AlphaFoldDB" id="A0A971M4Y8"/>
<feature type="transmembrane region" description="Helical" evidence="5">
    <location>
        <begin position="168"/>
        <end position="189"/>
    </location>
</feature>
<gene>
    <name evidence="7" type="ORF">GXY80_10780</name>
</gene>
<feature type="transmembrane region" description="Helical" evidence="5">
    <location>
        <begin position="102"/>
        <end position="120"/>
    </location>
</feature>
<feature type="transmembrane region" description="Helical" evidence="5">
    <location>
        <begin position="201"/>
        <end position="234"/>
    </location>
</feature>
<keyword evidence="4 5" id="KW-0472">Membrane</keyword>
<dbReference type="Proteomes" id="UP000777265">
    <property type="component" value="Unassembled WGS sequence"/>
</dbReference>
<feature type="transmembrane region" description="Helical" evidence="5">
    <location>
        <begin position="340"/>
        <end position="363"/>
    </location>
</feature>
<dbReference type="GO" id="GO:0016874">
    <property type="term" value="F:ligase activity"/>
    <property type="evidence" value="ECO:0007669"/>
    <property type="project" value="UniProtKB-KW"/>
</dbReference>
<keyword evidence="3 5" id="KW-1133">Transmembrane helix</keyword>
<dbReference type="PANTHER" id="PTHR37422:SF21">
    <property type="entry name" value="EXOQ-LIKE PROTEIN"/>
    <property type="match status" value="1"/>
</dbReference>
<feature type="transmembrane region" description="Helical" evidence="5">
    <location>
        <begin position="240"/>
        <end position="257"/>
    </location>
</feature>
<feature type="transmembrane region" description="Helical" evidence="5">
    <location>
        <begin position="16"/>
        <end position="34"/>
    </location>
</feature>
<keyword evidence="7" id="KW-0436">Ligase</keyword>
<dbReference type="InterPro" id="IPR051533">
    <property type="entry name" value="WaaL-like"/>
</dbReference>
<protein>
    <submittedName>
        <fullName evidence="7">O-antigen ligase family protein</fullName>
    </submittedName>
</protein>
<feature type="domain" description="O-antigen ligase-related" evidence="6">
    <location>
        <begin position="210"/>
        <end position="353"/>
    </location>
</feature>
<reference evidence="7" key="1">
    <citation type="journal article" date="2020" name="Biotechnol. Biofuels">
        <title>New insights from the biogas microbiome by comprehensive genome-resolved metagenomics of nearly 1600 species originating from multiple anaerobic digesters.</title>
        <authorList>
            <person name="Campanaro S."/>
            <person name="Treu L."/>
            <person name="Rodriguez-R L.M."/>
            <person name="Kovalovszki A."/>
            <person name="Ziels R.M."/>
            <person name="Maus I."/>
            <person name="Zhu X."/>
            <person name="Kougias P.G."/>
            <person name="Basile A."/>
            <person name="Luo G."/>
            <person name="Schluter A."/>
            <person name="Konstantinidis K.T."/>
            <person name="Angelidaki I."/>
        </authorList>
    </citation>
    <scope>NUCLEOTIDE SEQUENCE</scope>
    <source>
        <strain evidence="7">AS06rmzACSIP_7</strain>
    </source>
</reference>
<dbReference type="InterPro" id="IPR007016">
    <property type="entry name" value="O-antigen_ligase-rel_domated"/>
</dbReference>
<keyword evidence="2 5" id="KW-0812">Transmembrane</keyword>
<evidence type="ECO:0000256" key="1">
    <source>
        <dbReference type="ARBA" id="ARBA00004141"/>
    </source>
</evidence>
<evidence type="ECO:0000256" key="3">
    <source>
        <dbReference type="ARBA" id="ARBA00022989"/>
    </source>
</evidence>
<evidence type="ECO:0000259" key="6">
    <source>
        <dbReference type="Pfam" id="PF04932"/>
    </source>
</evidence>
<feature type="transmembrane region" description="Helical" evidence="5">
    <location>
        <begin position="383"/>
        <end position="401"/>
    </location>
</feature>
<name>A0A971M4Y8_9BACT</name>
<accession>A0A971M4Y8</accession>
<evidence type="ECO:0000256" key="5">
    <source>
        <dbReference type="SAM" id="Phobius"/>
    </source>
</evidence>
<organism evidence="7 8">
    <name type="scientific">Syntrophorhabdus aromaticivorans</name>
    <dbReference type="NCBI Taxonomy" id="328301"/>
    <lineage>
        <taxon>Bacteria</taxon>
        <taxon>Pseudomonadati</taxon>
        <taxon>Thermodesulfobacteriota</taxon>
        <taxon>Syntrophorhabdia</taxon>
        <taxon>Syntrophorhabdales</taxon>
        <taxon>Syntrophorhabdaceae</taxon>
        <taxon>Syntrophorhabdus</taxon>
    </lineage>
</organism>
<comment type="subcellular location">
    <subcellularLocation>
        <location evidence="1">Membrane</location>
        <topology evidence="1">Multi-pass membrane protein</topology>
    </subcellularLocation>
</comment>
<evidence type="ECO:0000256" key="4">
    <source>
        <dbReference type="ARBA" id="ARBA00023136"/>
    </source>
</evidence>
<dbReference type="Pfam" id="PF04932">
    <property type="entry name" value="Wzy_C"/>
    <property type="match status" value="1"/>
</dbReference>